<dbReference type="FunFam" id="1.10.10.2130:FF:000001">
    <property type="entry name" value="Pre-mRNA-splicing factor ATP-dependent RNA helicase"/>
    <property type="match status" value="1"/>
</dbReference>
<name>A0A834BL58_9CHIR</name>
<proteinExistence type="predicted"/>
<dbReference type="PANTHER" id="PTHR18934">
    <property type="entry name" value="ATP-DEPENDENT RNA HELICASE"/>
    <property type="match status" value="1"/>
</dbReference>
<dbReference type="PANTHER" id="PTHR18934:SF95">
    <property type="entry name" value="ATP-DEPENDENT RNA HELICASE DHX15"/>
    <property type="match status" value="1"/>
</dbReference>
<dbReference type="Pfam" id="PF00271">
    <property type="entry name" value="Helicase_C"/>
    <property type="match status" value="1"/>
</dbReference>
<feature type="domain" description="Helicase C-terminal" evidence="7">
    <location>
        <begin position="1"/>
        <end position="111"/>
    </location>
</feature>
<keyword evidence="5" id="KW-0067">ATP-binding</keyword>
<dbReference type="GO" id="GO:0016787">
    <property type="term" value="F:hydrolase activity"/>
    <property type="evidence" value="ECO:0007669"/>
    <property type="project" value="UniProtKB-KW"/>
</dbReference>
<dbReference type="GO" id="GO:0005681">
    <property type="term" value="C:spliceosomal complex"/>
    <property type="evidence" value="ECO:0007669"/>
    <property type="project" value="TreeGrafter"/>
</dbReference>
<evidence type="ECO:0000313" key="8">
    <source>
        <dbReference type="EMBL" id="KAF6129691.1"/>
    </source>
</evidence>
<organism evidence="8 9">
    <name type="scientific">Phyllostomus discolor</name>
    <name type="common">pale spear-nosed bat</name>
    <dbReference type="NCBI Taxonomy" id="89673"/>
    <lineage>
        <taxon>Eukaryota</taxon>
        <taxon>Metazoa</taxon>
        <taxon>Chordata</taxon>
        <taxon>Craniata</taxon>
        <taxon>Vertebrata</taxon>
        <taxon>Euteleostomi</taxon>
        <taxon>Mammalia</taxon>
        <taxon>Eutheria</taxon>
        <taxon>Laurasiatheria</taxon>
        <taxon>Chiroptera</taxon>
        <taxon>Yangochiroptera</taxon>
        <taxon>Phyllostomidae</taxon>
        <taxon>Phyllostominae</taxon>
        <taxon>Phyllostomus</taxon>
    </lineage>
</organism>
<keyword evidence="3" id="KW-0378">Hydrolase</keyword>
<comment type="caution">
    <text evidence="8">The sequence shown here is derived from an EMBL/GenBank/DDBJ whole genome shotgun (WGS) entry which is preliminary data.</text>
</comment>
<protein>
    <recommendedName>
        <fullName evidence="1">RNA helicase</fullName>
        <ecNumber evidence="1">3.6.4.13</ecNumber>
    </recommendedName>
</protein>
<dbReference type="InterPro" id="IPR027417">
    <property type="entry name" value="P-loop_NTPase"/>
</dbReference>
<comment type="catalytic activity">
    <reaction evidence="6">
        <text>ATP + H2O = ADP + phosphate + H(+)</text>
        <dbReference type="Rhea" id="RHEA:13065"/>
        <dbReference type="ChEBI" id="CHEBI:15377"/>
        <dbReference type="ChEBI" id="CHEBI:15378"/>
        <dbReference type="ChEBI" id="CHEBI:30616"/>
        <dbReference type="ChEBI" id="CHEBI:43474"/>
        <dbReference type="ChEBI" id="CHEBI:456216"/>
        <dbReference type="EC" id="3.6.4.13"/>
    </reaction>
</comment>
<evidence type="ECO:0000313" key="9">
    <source>
        <dbReference type="Proteomes" id="UP000664940"/>
    </source>
</evidence>
<dbReference type="EC" id="3.6.4.13" evidence="1"/>
<dbReference type="GO" id="GO:0005524">
    <property type="term" value="F:ATP binding"/>
    <property type="evidence" value="ECO:0007669"/>
    <property type="project" value="UniProtKB-KW"/>
</dbReference>
<dbReference type="InterPro" id="IPR042035">
    <property type="entry name" value="DEAH_win-hel_dom"/>
</dbReference>
<accession>A0A834BL58</accession>
<evidence type="ECO:0000256" key="6">
    <source>
        <dbReference type="ARBA" id="ARBA00047984"/>
    </source>
</evidence>
<evidence type="ECO:0000256" key="4">
    <source>
        <dbReference type="ARBA" id="ARBA00022806"/>
    </source>
</evidence>
<keyword evidence="2" id="KW-0547">Nucleotide-binding</keyword>
<dbReference type="Proteomes" id="UP000664940">
    <property type="component" value="Unassembled WGS sequence"/>
</dbReference>
<evidence type="ECO:0000256" key="3">
    <source>
        <dbReference type="ARBA" id="ARBA00022801"/>
    </source>
</evidence>
<dbReference type="AlphaFoldDB" id="A0A834BL58"/>
<dbReference type="GO" id="GO:0003723">
    <property type="term" value="F:RNA binding"/>
    <property type="evidence" value="ECO:0007669"/>
    <property type="project" value="TreeGrafter"/>
</dbReference>
<evidence type="ECO:0000256" key="2">
    <source>
        <dbReference type="ARBA" id="ARBA00022741"/>
    </source>
</evidence>
<dbReference type="SUPFAM" id="SSF52540">
    <property type="entry name" value="P-loop containing nucleoside triphosphate hydrolases"/>
    <property type="match status" value="1"/>
</dbReference>
<evidence type="ECO:0000256" key="5">
    <source>
        <dbReference type="ARBA" id="ARBA00022840"/>
    </source>
</evidence>
<gene>
    <name evidence="8" type="ORF">HJG60_003827</name>
</gene>
<sequence length="160" mass="18178">MIFIFISKQVVVSTNIAETSLTIDGVVFVIDPGFAKQKVYNPRIRVESLLVTAISKASAQQRAGRAGRTRPGKCFRLYTEKAYKTEMQDNTYPEILRSNLGSVVLQLKKLGIDDLVHFDFMDPPGMNSQHISSNLLTKIGCPPLYPMWHIHKKHFSFFFQ</sequence>
<keyword evidence="4 8" id="KW-0347">Helicase</keyword>
<dbReference type="Gene3D" id="3.40.50.300">
    <property type="entry name" value="P-loop containing nucleotide triphosphate hydrolases"/>
    <property type="match status" value="1"/>
</dbReference>
<dbReference type="EMBL" id="JABVXQ010000001">
    <property type="protein sequence ID" value="KAF6129691.1"/>
    <property type="molecule type" value="Genomic_DNA"/>
</dbReference>
<dbReference type="CDD" id="cd18791">
    <property type="entry name" value="SF2_C_RHA"/>
    <property type="match status" value="1"/>
</dbReference>
<reference evidence="8 9" key="1">
    <citation type="journal article" date="2020" name="Nature">
        <title>Six reference-quality genomes reveal evolution of bat adaptations.</title>
        <authorList>
            <person name="Jebb D."/>
            <person name="Huang Z."/>
            <person name="Pippel M."/>
            <person name="Hughes G.M."/>
            <person name="Lavrichenko K."/>
            <person name="Devanna P."/>
            <person name="Winkler S."/>
            <person name="Jermiin L.S."/>
            <person name="Skirmuntt E.C."/>
            <person name="Katzourakis A."/>
            <person name="Burkitt-Gray L."/>
            <person name="Ray D.A."/>
            <person name="Sullivan K.A.M."/>
            <person name="Roscito J.G."/>
            <person name="Kirilenko B.M."/>
            <person name="Davalos L.M."/>
            <person name="Corthals A.P."/>
            <person name="Power M.L."/>
            <person name="Jones G."/>
            <person name="Ransome R.D."/>
            <person name="Dechmann D.K.N."/>
            <person name="Locatelli A.G."/>
            <person name="Puechmaille S.J."/>
            <person name="Fedrigo O."/>
            <person name="Jarvis E.D."/>
            <person name="Hiller M."/>
            <person name="Vernes S.C."/>
            <person name="Myers E.W."/>
            <person name="Teeling E.C."/>
        </authorList>
    </citation>
    <scope>NUCLEOTIDE SEQUENCE [LARGE SCALE GENOMIC DNA]</scope>
    <source>
        <strain evidence="8">Bat1K_MPI-CBG_1</strain>
    </source>
</reference>
<dbReference type="InterPro" id="IPR001650">
    <property type="entry name" value="Helicase_C-like"/>
</dbReference>
<evidence type="ECO:0000256" key="1">
    <source>
        <dbReference type="ARBA" id="ARBA00012552"/>
    </source>
</evidence>
<dbReference type="Gene3D" id="1.10.10.2130">
    <property type="entry name" value="DEAH helicase family, winged-helix domain"/>
    <property type="match status" value="1"/>
</dbReference>
<dbReference type="PROSITE" id="PS51194">
    <property type="entry name" value="HELICASE_CTER"/>
    <property type="match status" value="1"/>
</dbReference>
<evidence type="ECO:0000259" key="7">
    <source>
        <dbReference type="PROSITE" id="PS51194"/>
    </source>
</evidence>
<dbReference type="GO" id="GO:0003724">
    <property type="term" value="F:RNA helicase activity"/>
    <property type="evidence" value="ECO:0007669"/>
    <property type="project" value="UniProtKB-EC"/>
</dbReference>